<dbReference type="Proteomes" id="UP000053477">
    <property type="component" value="Unassembled WGS sequence"/>
</dbReference>
<reference evidence="2 3" key="1">
    <citation type="submission" date="2015-04" db="EMBL/GenBank/DDBJ databases">
        <title>Complete genome sequence of Schizopora paradoxa KUC8140, a cosmopolitan wood degrader in East Asia.</title>
        <authorList>
            <consortium name="DOE Joint Genome Institute"/>
            <person name="Min B."/>
            <person name="Park H."/>
            <person name="Jang Y."/>
            <person name="Kim J.-J."/>
            <person name="Kim K.H."/>
            <person name="Pangilinan J."/>
            <person name="Lipzen A."/>
            <person name="Riley R."/>
            <person name="Grigoriev I.V."/>
            <person name="Spatafora J.W."/>
            <person name="Choi I.-G."/>
        </authorList>
    </citation>
    <scope>NUCLEOTIDE SEQUENCE [LARGE SCALE GENOMIC DNA]</scope>
    <source>
        <strain evidence="2 3">KUC8140</strain>
    </source>
</reference>
<dbReference type="Gene3D" id="1.20.1280.50">
    <property type="match status" value="1"/>
</dbReference>
<protein>
    <recommendedName>
        <fullName evidence="1">F-box domain-containing protein</fullName>
    </recommendedName>
</protein>
<dbReference type="OrthoDB" id="2269034at2759"/>
<keyword evidence="3" id="KW-1185">Reference proteome</keyword>
<organism evidence="2 3">
    <name type="scientific">Schizopora paradoxa</name>
    <dbReference type="NCBI Taxonomy" id="27342"/>
    <lineage>
        <taxon>Eukaryota</taxon>
        <taxon>Fungi</taxon>
        <taxon>Dikarya</taxon>
        <taxon>Basidiomycota</taxon>
        <taxon>Agaricomycotina</taxon>
        <taxon>Agaricomycetes</taxon>
        <taxon>Hymenochaetales</taxon>
        <taxon>Schizoporaceae</taxon>
        <taxon>Schizopora</taxon>
    </lineage>
</organism>
<dbReference type="Pfam" id="PF12937">
    <property type="entry name" value="F-box-like"/>
    <property type="match status" value="1"/>
</dbReference>
<dbReference type="SUPFAM" id="SSF52047">
    <property type="entry name" value="RNI-like"/>
    <property type="match status" value="1"/>
</dbReference>
<gene>
    <name evidence="2" type="ORF">SCHPADRAFT_942278</name>
</gene>
<evidence type="ECO:0000313" key="3">
    <source>
        <dbReference type="Proteomes" id="UP000053477"/>
    </source>
</evidence>
<accession>A0A0H2RH87</accession>
<sequence>MEENSFEERHASQDLSSGKRKEEPFIHRLPSEILLCIFLISLRSSTSFLKPSDDKAAVEKHFTTTTPYNVSGVCRSWREFVVSSASLWAEFSILLNHPSPRTLDHAKSVISLHLERSRDLLMSCSIAIFGFFRVDTTHEIASYIALHQRRWRKLQLLFRREPITPSSGANFEVRSESSSGLSRFSRNDYDDAAVVNLFTGELNYLEELSINRASLFGVWDSKELGLPKPVPSLRRLSLEMPGRFDKLALWLSLVPNIEELDLSFYHSDPRWYRSDSNTLQIPTIRLYHLRRITVNHGILRGSDYNTLESSRASTFVLRCLACPSLTELSVRVPAHICVRYLHEFFLRSSPPLRTLDLYVAMGVPAFIGAEGETMVMDGIVELLVLLPTIANLVLTSRHFEGVGRLIQKLCSPTLLPCLAHVDFSISGAETSQFVELVNSRWSASERALQSVVLRSCNTHMIRTSRFPSRGLHDDHSSLPEEWVGLKACIEEGLQFEVI</sequence>
<dbReference type="EMBL" id="KQ086006">
    <property type="protein sequence ID" value="KLO11224.1"/>
    <property type="molecule type" value="Genomic_DNA"/>
</dbReference>
<dbReference type="AlphaFoldDB" id="A0A0H2RH87"/>
<dbReference type="InParanoid" id="A0A0H2RH87"/>
<dbReference type="InterPro" id="IPR001810">
    <property type="entry name" value="F-box_dom"/>
</dbReference>
<evidence type="ECO:0000313" key="2">
    <source>
        <dbReference type="EMBL" id="KLO11224.1"/>
    </source>
</evidence>
<evidence type="ECO:0000259" key="1">
    <source>
        <dbReference type="Pfam" id="PF12937"/>
    </source>
</evidence>
<proteinExistence type="predicted"/>
<feature type="domain" description="F-box" evidence="1">
    <location>
        <begin position="26"/>
        <end position="92"/>
    </location>
</feature>
<name>A0A0H2RH87_9AGAM</name>